<name>I6ZSM8_MELRP</name>
<reference evidence="9 10" key="1">
    <citation type="journal article" date="2013" name="PLoS ONE">
        <title>Genomic analysis of Melioribacter roseus, facultatively anaerobic organotrophic bacterium representing a novel deep lineage within Bacteriodetes/Chlorobi group.</title>
        <authorList>
            <person name="Kadnikov V.V."/>
            <person name="Mardanov A.V."/>
            <person name="Podosokorskaya O.A."/>
            <person name="Gavrilov S.N."/>
            <person name="Kublanov I.V."/>
            <person name="Beletsky A.V."/>
            <person name="Bonch-Osmolovskaya E.A."/>
            <person name="Ravin N.V."/>
        </authorList>
    </citation>
    <scope>NUCLEOTIDE SEQUENCE [LARGE SCALE GENOMIC DNA]</scope>
    <source>
        <strain evidence="10">JCM 17771 / P3M-2</strain>
    </source>
</reference>
<keyword evidence="4 6" id="KW-0689">Ribosomal protein</keyword>
<dbReference type="SMART" id="SM00316">
    <property type="entry name" value="S1"/>
    <property type="match status" value="6"/>
</dbReference>
<evidence type="ECO:0000313" key="10">
    <source>
        <dbReference type="Proteomes" id="UP000009011"/>
    </source>
</evidence>
<evidence type="ECO:0000259" key="8">
    <source>
        <dbReference type="PROSITE" id="PS50126"/>
    </source>
</evidence>
<organism evidence="9 10">
    <name type="scientific">Melioribacter roseus (strain DSM 23840 / JCM 17771 / VKM B-2668 / P3M-2)</name>
    <dbReference type="NCBI Taxonomy" id="1191523"/>
    <lineage>
        <taxon>Bacteria</taxon>
        <taxon>Pseudomonadati</taxon>
        <taxon>Ignavibacteriota</taxon>
        <taxon>Ignavibacteria</taxon>
        <taxon>Ignavibacteriales</taxon>
        <taxon>Melioribacteraceae</taxon>
        <taxon>Melioribacter</taxon>
    </lineage>
</organism>
<dbReference type="Pfam" id="PF00575">
    <property type="entry name" value="S1"/>
    <property type="match status" value="6"/>
</dbReference>
<protein>
    <recommendedName>
        <fullName evidence="6">30S ribosomal protein S1</fullName>
    </recommendedName>
</protein>
<dbReference type="PRINTS" id="PR00681">
    <property type="entry name" value="RIBOSOMALS1"/>
</dbReference>
<dbReference type="FunFam" id="2.40.50.140:FF:000110">
    <property type="entry name" value="30S ribosomal protein S1"/>
    <property type="match status" value="1"/>
</dbReference>
<feature type="domain" description="S1 motif" evidence="8">
    <location>
        <begin position="298"/>
        <end position="368"/>
    </location>
</feature>
<feature type="compositionally biased region" description="Basic and acidic residues" evidence="7">
    <location>
        <begin position="600"/>
        <end position="609"/>
    </location>
</feature>
<dbReference type="PANTHER" id="PTHR10724:SF7">
    <property type="entry name" value="SMALL RIBOSOMAL SUBUNIT PROTEIN BS1C"/>
    <property type="match status" value="1"/>
</dbReference>
<dbReference type="EMBL" id="CP003557">
    <property type="protein sequence ID" value="AFN75034.1"/>
    <property type="molecule type" value="Genomic_DNA"/>
</dbReference>
<keyword evidence="10" id="KW-1185">Reference proteome</keyword>
<dbReference type="NCBIfam" id="TIGR00717">
    <property type="entry name" value="rpsA"/>
    <property type="match status" value="1"/>
</dbReference>
<evidence type="ECO:0000256" key="1">
    <source>
        <dbReference type="ARBA" id="ARBA00006767"/>
    </source>
</evidence>
<dbReference type="PIRSF" id="PIRSF002111">
    <property type="entry name" value="RpsA"/>
    <property type="match status" value="1"/>
</dbReference>
<dbReference type="PROSITE" id="PS50126">
    <property type="entry name" value="S1"/>
    <property type="match status" value="6"/>
</dbReference>
<evidence type="ECO:0000256" key="6">
    <source>
        <dbReference type="PIRNR" id="PIRNR002111"/>
    </source>
</evidence>
<evidence type="ECO:0000256" key="4">
    <source>
        <dbReference type="ARBA" id="ARBA00022980"/>
    </source>
</evidence>
<dbReference type="GO" id="GO:0006412">
    <property type="term" value="P:translation"/>
    <property type="evidence" value="ECO:0007669"/>
    <property type="project" value="InterPro"/>
</dbReference>
<feature type="domain" description="S1 motif" evidence="8">
    <location>
        <begin position="213"/>
        <end position="281"/>
    </location>
</feature>
<evidence type="ECO:0000256" key="7">
    <source>
        <dbReference type="SAM" id="MobiDB-lite"/>
    </source>
</evidence>
<feature type="domain" description="S1 motif" evidence="8">
    <location>
        <begin position="472"/>
        <end position="541"/>
    </location>
</feature>
<dbReference type="Gene3D" id="2.40.50.140">
    <property type="entry name" value="Nucleic acid-binding proteins"/>
    <property type="match status" value="6"/>
</dbReference>
<feature type="domain" description="S1 motif" evidence="8">
    <location>
        <begin position="126"/>
        <end position="192"/>
    </location>
</feature>
<feature type="region of interest" description="Disordered" evidence="7">
    <location>
        <begin position="580"/>
        <end position="609"/>
    </location>
</feature>
<accession>I6ZSM8</accession>
<dbReference type="KEGG" id="mro:MROS_1800"/>
<dbReference type="InterPro" id="IPR012340">
    <property type="entry name" value="NA-bd_OB-fold"/>
</dbReference>
<dbReference type="PANTHER" id="PTHR10724">
    <property type="entry name" value="30S RIBOSOMAL PROTEIN S1"/>
    <property type="match status" value="1"/>
</dbReference>
<evidence type="ECO:0000256" key="3">
    <source>
        <dbReference type="ARBA" id="ARBA00022884"/>
    </source>
</evidence>
<evidence type="ECO:0000256" key="5">
    <source>
        <dbReference type="ARBA" id="ARBA00023274"/>
    </source>
</evidence>
<dbReference type="FunFam" id="2.40.50.140:FF:000051">
    <property type="entry name" value="RNA-binding transcriptional accessory protein"/>
    <property type="match status" value="1"/>
</dbReference>
<dbReference type="FunFam" id="2.40.50.140:FF:000011">
    <property type="entry name" value="30S ribosomal protein S1"/>
    <property type="match status" value="2"/>
</dbReference>
<keyword evidence="2" id="KW-0677">Repeat</keyword>
<dbReference type="eggNOG" id="COG0539">
    <property type="taxonomic scope" value="Bacteria"/>
</dbReference>
<dbReference type="OrthoDB" id="9804077at2"/>
<dbReference type="InterPro" id="IPR003029">
    <property type="entry name" value="S1_domain"/>
</dbReference>
<dbReference type="AlphaFoldDB" id="I6ZSM8"/>
<dbReference type="Proteomes" id="UP000009011">
    <property type="component" value="Chromosome"/>
</dbReference>
<evidence type="ECO:0000313" key="9">
    <source>
        <dbReference type="EMBL" id="AFN75034.1"/>
    </source>
</evidence>
<comment type="similarity">
    <text evidence="1 6">Belongs to the bacterial ribosomal protein bS1 family.</text>
</comment>
<sequence>MSDKQEKVQNQLDNVKFINPEEYTEEELQTLTKLYSESFRDIKEDEIIQGTIVGIHGDNVVIDVGYKTDGTIPKSEFSATEEIKIGNKVDIVIESFEDEDGNLVLSKKRADFLKVWSRVLKAYENDEVIQGKILKRIKGGMVVDLMGIEAFLPGSQIDIRPVRDFDAFVGQTMDFKIVKVNIPTENIVVSHKVLIEETISDQRKEILDKLEKGQILEGIVKAITDFGVFVDLGGVDGLIHITDLSWGRINHPSEVVKLDEKIKVVVTDFDKEKKRISLSLKQLMPHPWENIDEKYKVGDKVSGRVVSLTDYGAFIEIEKGIEGLIHISEMSWTQHISHPSQFVSMGQIVEAVILSLDKDEKKISLGMKQLTPDPWQDIVKKYPVGSRHTGIARNLTNFGVFVELEPGVDGLIHISDLSWTKKIRHPGEVVKKGESIEVVVLSVDTEQRKISLGHKQINPNPWDNFESVYAAGTKTEGKVVRIIEKGLIAELPLGVDGFIPATQLSPSKIKNLSYCFPVGTTLELKVVEFDKENKKIVLSALAVLKEKSDEEIAEYITAHKLDKVTVDDIKQADAGKFDSSDFNLYEDRMPPQMPQASQQESDKAEEKSE</sequence>
<feature type="compositionally biased region" description="Basic and acidic residues" evidence="7">
    <location>
        <begin position="580"/>
        <end position="589"/>
    </location>
</feature>
<dbReference type="eggNOG" id="COG1185">
    <property type="taxonomic scope" value="Bacteria"/>
</dbReference>
<dbReference type="STRING" id="1191523.MROS_1800"/>
<dbReference type="GO" id="GO:0022627">
    <property type="term" value="C:cytosolic small ribosomal subunit"/>
    <property type="evidence" value="ECO:0007669"/>
    <property type="project" value="TreeGrafter"/>
</dbReference>
<feature type="domain" description="S1 motif" evidence="8">
    <location>
        <begin position="385"/>
        <end position="455"/>
    </location>
</feature>
<keyword evidence="3 6" id="KW-0694">RNA-binding</keyword>
<dbReference type="CDD" id="cd04465">
    <property type="entry name" value="S1_RPS1_repeat_ec2_hs2"/>
    <property type="match status" value="2"/>
</dbReference>
<comment type="function">
    <text evidence="6">Binds mRNA; thus facilitating recognition of the initiation point. It is needed to translate mRNA with a short Shine-Dalgarno (SD) purine-rich sequence.</text>
</comment>
<feature type="domain" description="S1 motif" evidence="8">
    <location>
        <begin position="45"/>
        <end position="108"/>
    </location>
</feature>
<dbReference type="NCBIfam" id="NF004953">
    <property type="entry name" value="PRK06299.1-3"/>
    <property type="match status" value="1"/>
</dbReference>
<dbReference type="InterPro" id="IPR050437">
    <property type="entry name" value="Ribos_protein_bS1-like"/>
</dbReference>
<dbReference type="CDD" id="cd05688">
    <property type="entry name" value="S1_RPS1_repeat_ec3"/>
    <property type="match status" value="1"/>
</dbReference>
<dbReference type="SUPFAM" id="SSF50249">
    <property type="entry name" value="Nucleic acid-binding proteins"/>
    <property type="match status" value="6"/>
</dbReference>
<keyword evidence="5 6" id="KW-0687">Ribonucleoprotein</keyword>
<dbReference type="HOGENOM" id="CLU_015805_2_0_10"/>
<dbReference type="CDD" id="cd05687">
    <property type="entry name" value="S1_RPS1_repeat_ec1_hs1"/>
    <property type="match status" value="1"/>
</dbReference>
<dbReference type="GO" id="GO:0003729">
    <property type="term" value="F:mRNA binding"/>
    <property type="evidence" value="ECO:0007669"/>
    <property type="project" value="TreeGrafter"/>
</dbReference>
<dbReference type="GO" id="GO:0003735">
    <property type="term" value="F:structural constituent of ribosome"/>
    <property type="evidence" value="ECO:0007669"/>
    <property type="project" value="InterPro"/>
</dbReference>
<proteinExistence type="inferred from homology"/>
<dbReference type="InterPro" id="IPR035104">
    <property type="entry name" value="Ribosomal_protein_S1-like"/>
</dbReference>
<evidence type="ECO:0000256" key="2">
    <source>
        <dbReference type="ARBA" id="ARBA00022737"/>
    </source>
</evidence>
<dbReference type="RefSeq" id="WP_014856466.1">
    <property type="nucleotide sequence ID" value="NC_018178.1"/>
</dbReference>
<gene>
    <name evidence="9" type="ordered locus">MROS_1800</name>
</gene>
<dbReference type="InterPro" id="IPR000110">
    <property type="entry name" value="Ribosomal_bS1"/>
</dbReference>
<dbReference type="PATRIC" id="fig|1191523.3.peg.1910"/>